<dbReference type="Pfam" id="PF00136">
    <property type="entry name" value="DNA_pol_B"/>
    <property type="match status" value="1"/>
</dbReference>
<keyword evidence="9" id="KW-0227">DNA damage</keyword>
<dbReference type="GO" id="GO:0016035">
    <property type="term" value="C:zeta DNA polymerase complex"/>
    <property type="evidence" value="ECO:0007669"/>
    <property type="project" value="InterPro"/>
</dbReference>
<keyword evidence="14 20" id="KW-0411">Iron-sulfur</keyword>
<evidence type="ECO:0000256" key="8">
    <source>
        <dbReference type="ARBA" id="ARBA00022723"/>
    </source>
</evidence>
<evidence type="ECO:0000256" key="12">
    <source>
        <dbReference type="ARBA" id="ARBA00022932"/>
    </source>
</evidence>
<evidence type="ECO:0000259" key="23">
    <source>
        <dbReference type="Pfam" id="PF03104"/>
    </source>
</evidence>
<evidence type="ECO:0000259" key="25">
    <source>
        <dbReference type="Pfam" id="PF24055"/>
    </source>
</evidence>
<comment type="caution">
    <text evidence="26">The sequence shown here is derived from an EMBL/GenBank/DDBJ whole genome shotgun (WGS) entry which is preliminary data.</text>
</comment>
<dbReference type="Gene3D" id="1.10.132.60">
    <property type="entry name" value="DNA polymerase family B, C-terminal domain"/>
    <property type="match status" value="1"/>
</dbReference>
<keyword evidence="8 20" id="KW-0479">Metal-binding</keyword>
<gene>
    <name evidence="26" type="ORF">BS47DRAFT_1349354</name>
</gene>
<dbReference type="PROSITE" id="PS00116">
    <property type="entry name" value="DNA_POLYMERASE_B"/>
    <property type="match status" value="1"/>
</dbReference>
<evidence type="ECO:0000256" key="20">
    <source>
        <dbReference type="RuleBase" id="RU000442"/>
    </source>
</evidence>
<comment type="subunit">
    <text evidence="19">Forms DNA polymerase zeta with REV7.</text>
</comment>
<dbReference type="SUPFAM" id="SSF53098">
    <property type="entry name" value="Ribonuclease H-like"/>
    <property type="match status" value="1"/>
</dbReference>
<organism evidence="26 27">
    <name type="scientific">Hydnum rufescens UP504</name>
    <dbReference type="NCBI Taxonomy" id="1448309"/>
    <lineage>
        <taxon>Eukaryota</taxon>
        <taxon>Fungi</taxon>
        <taxon>Dikarya</taxon>
        <taxon>Basidiomycota</taxon>
        <taxon>Agaricomycotina</taxon>
        <taxon>Agaricomycetes</taxon>
        <taxon>Cantharellales</taxon>
        <taxon>Hydnaceae</taxon>
        <taxon>Hydnum</taxon>
    </lineage>
</organism>
<dbReference type="OrthoDB" id="2414538at2759"/>
<accession>A0A9P6ANX6</accession>
<dbReference type="InterPro" id="IPR043502">
    <property type="entry name" value="DNA/RNA_pol_sf"/>
</dbReference>
<dbReference type="GO" id="GO:0008270">
    <property type="term" value="F:zinc ion binding"/>
    <property type="evidence" value="ECO:0007669"/>
    <property type="project" value="UniProtKB-KW"/>
</dbReference>
<feature type="region of interest" description="Disordered" evidence="21">
    <location>
        <begin position="436"/>
        <end position="460"/>
    </location>
</feature>
<evidence type="ECO:0000256" key="15">
    <source>
        <dbReference type="ARBA" id="ARBA00023125"/>
    </source>
</evidence>
<dbReference type="SMART" id="SM00486">
    <property type="entry name" value="POLBc"/>
    <property type="match status" value="1"/>
</dbReference>
<evidence type="ECO:0000256" key="2">
    <source>
        <dbReference type="ARBA" id="ARBA00004123"/>
    </source>
</evidence>
<evidence type="ECO:0000313" key="26">
    <source>
        <dbReference type="EMBL" id="KAF9509344.1"/>
    </source>
</evidence>
<evidence type="ECO:0000256" key="5">
    <source>
        <dbReference type="ARBA" id="ARBA00022679"/>
    </source>
</evidence>
<comment type="subcellular location">
    <subcellularLocation>
        <location evidence="2 20">Nucleus</location>
    </subcellularLocation>
</comment>
<proteinExistence type="inferred from homology"/>
<feature type="region of interest" description="Disordered" evidence="21">
    <location>
        <begin position="356"/>
        <end position="411"/>
    </location>
</feature>
<dbReference type="InterPro" id="IPR023211">
    <property type="entry name" value="DNA_pol_palm_dom_sf"/>
</dbReference>
<keyword evidence="5 20" id="KW-0808">Transferase</keyword>
<name>A0A9P6ANX6_9AGAM</name>
<dbReference type="InterPro" id="IPR012337">
    <property type="entry name" value="RNaseH-like_sf"/>
</dbReference>
<evidence type="ECO:0000259" key="22">
    <source>
        <dbReference type="Pfam" id="PF00136"/>
    </source>
</evidence>
<dbReference type="InterPro" id="IPR042087">
    <property type="entry name" value="DNA_pol_B_thumb"/>
</dbReference>
<dbReference type="InterPro" id="IPR006133">
    <property type="entry name" value="DNA-dir_DNA_pol_B_exonuc"/>
</dbReference>
<keyword evidence="12 20" id="KW-0239">DNA-directed DNA polymerase</keyword>
<comment type="catalytic activity">
    <reaction evidence="18 20">
        <text>DNA(n) + a 2'-deoxyribonucleoside 5'-triphosphate = DNA(n+1) + diphosphate</text>
        <dbReference type="Rhea" id="RHEA:22508"/>
        <dbReference type="Rhea" id="RHEA-COMP:17339"/>
        <dbReference type="Rhea" id="RHEA-COMP:17340"/>
        <dbReference type="ChEBI" id="CHEBI:33019"/>
        <dbReference type="ChEBI" id="CHEBI:61560"/>
        <dbReference type="ChEBI" id="CHEBI:173112"/>
        <dbReference type="EC" id="2.7.7.7"/>
    </reaction>
</comment>
<dbReference type="GO" id="GO:0003677">
    <property type="term" value="F:DNA binding"/>
    <property type="evidence" value="ECO:0007669"/>
    <property type="project" value="UniProtKB-KW"/>
</dbReference>
<feature type="domain" description="C4-type zinc-finger of DNA polymerase delta" evidence="24">
    <location>
        <begin position="1583"/>
        <end position="1652"/>
    </location>
</feature>
<evidence type="ECO:0000256" key="18">
    <source>
        <dbReference type="ARBA" id="ARBA00049244"/>
    </source>
</evidence>
<dbReference type="GO" id="GO:0051539">
    <property type="term" value="F:4 iron, 4 sulfur cluster binding"/>
    <property type="evidence" value="ECO:0007669"/>
    <property type="project" value="UniProtKB-KW"/>
</dbReference>
<feature type="domain" description="DNA-directed DNA polymerase family B exonuclease" evidence="23">
    <location>
        <begin position="823"/>
        <end position="1003"/>
    </location>
</feature>
<feature type="compositionally biased region" description="Polar residues" evidence="21">
    <location>
        <begin position="525"/>
        <end position="540"/>
    </location>
</feature>
<comment type="cofactor">
    <cofactor evidence="1 20">
        <name>[4Fe-4S] cluster</name>
        <dbReference type="ChEBI" id="CHEBI:49883"/>
    </cofactor>
</comment>
<evidence type="ECO:0000256" key="14">
    <source>
        <dbReference type="ARBA" id="ARBA00023014"/>
    </source>
</evidence>
<dbReference type="InterPro" id="IPR017964">
    <property type="entry name" value="DNA-dir_DNA_pol_B_CS"/>
</dbReference>
<dbReference type="Gene3D" id="1.10.287.690">
    <property type="entry name" value="Helix hairpin bin"/>
    <property type="match status" value="1"/>
</dbReference>
<dbReference type="SUPFAM" id="SSF56672">
    <property type="entry name" value="DNA/RNA polymerases"/>
    <property type="match status" value="1"/>
</dbReference>
<keyword evidence="15 20" id="KW-0238">DNA-binding</keyword>
<keyword evidence="17 20" id="KW-0539">Nucleus</keyword>
<dbReference type="InterPro" id="IPR006134">
    <property type="entry name" value="DNA-dir_DNA_pol_B_multi_dom"/>
</dbReference>
<keyword evidence="4 20" id="KW-0004">4Fe-4S</keyword>
<dbReference type="GO" id="GO:0003887">
    <property type="term" value="F:DNA-directed DNA polymerase activity"/>
    <property type="evidence" value="ECO:0007669"/>
    <property type="project" value="UniProtKB-KW"/>
</dbReference>
<evidence type="ECO:0000256" key="13">
    <source>
        <dbReference type="ARBA" id="ARBA00023004"/>
    </source>
</evidence>
<evidence type="ECO:0000256" key="9">
    <source>
        <dbReference type="ARBA" id="ARBA00022763"/>
    </source>
</evidence>
<dbReference type="EC" id="2.7.7.7" evidence="20"/>
<dbReference type="InterPro" id="IPR030559">
    <property type="entry name" value="PolZ_Rev3"/>
</dbReference>
<dbReference type="Proteomes" id="UP000886523">
    <property type="component" value="Unassembled WGS sequence"/>
</dbReference>
<comment type="similarity">
    <text evidence="3 20">Belongs to the DNA polymerase type-B family.</text>
</comment>
<evidence type="ECO:0000256" key="11">
    <source>
        <dbReference type="ARBA" id="ARBA00022833"/>
    </source>
</evidence>
<dbReference type="EMBL" id="MU129037">
    <property type="protein sequence ID" value="KAF9509344.1"/>
    <property type="molecule type" value="Genomic_DNA"/>
</dbReference>
<dbReference type="PANTHER" id="PTHR45812">
    <property type="entry name" value="DNA POLYMERASE ZETA CATALYTIC SUBUNIT"/>
    <property type="match status" value="1"/>
</dbReference>
<dbReference type="CDD" id="cd05534">
    <property type="entry name" value="POLBc_zeta"/>
    <property type="match status" value="1"/>
</dbReference>
<dbReference type="InterPro" id="IPR025687">
    <property type="entry name" value="Znf-C4pol"/>
</dbReference>
<dbReference type="Gene3D" id="3.30.342.10">
    <property type="entry name" value="DNA Polymerase, chain B, domain 1"/>
    <property type="match status" value="1"/>
</dbReference>
<evidence type="ECO:0000256" key="4">
    <source>
        <dbReference type="ARBA" id="ARBA00022485"/>
    </source>
</evidence>
<dbReference type="GO" id="GO:0000724">
    <property type="term" value="P:double-strand break repair via homologous recombination"/>
    <property type="evidence" value="ECO:0007669"/>
    <property type="project" value="TreeGrafter"/>
</dbReference>
<evidence type="ECO:0000256" key="17">
    <source>
        <dbReference type="ARBA" id="ARBA00023242"/>
    </source>
</evidence>
<evidence type="ECO:0000256" key="16">
    <source>
        <dbReference type="ARBA" id="ARBA00023204"/>
    </source>
</evidence>
<evidence type="ECO:0000256" key="19">
    <source>
        <dbReference type="ARBA" id="ARBA00066055"/>
    </source>
</evidence>
<dbReference type="GO" id="GO:0042276">
    <property type="term" value="P:error-prone translesion synthesis"/>
    <property type="evidence" value="ECO:0007669"/>
    <property type="project" value="TreeGrafter"/>
</dbReference>
<dbReference type="GO" id="GO:0000166">
    <property type="term" value="F:nucleotide binding"/>
    <property type="evidence" value="ECO:0007669"/>
    <property type="project" value="InterPro"/>
</dbReference>
<evidence type="ECO:0000256" key="1">
    <source>
        <dbReference type="ARBA" id="ARBA00001966"/>
    </source>
</evidence>
<feature type="domain" description="DNA polymerase delta/zeta catalytic subunit N-terminal" evidence="25">
    <location>
        <begin position="57"/>
        <end position="139"/>
    </location>
</feature>
<evidence type="ECO:0000256" key="7">
    <source>
        <dbReference type="ARBA" id="ARBA00022705"/>
    </source>
</evidence>
<keyword evidence="16" id="KW-0234">DNA repair</keyword>
<keyword evidence="6 20" id="KW-0548">Nucleotidyltransferase</keyword>
<keyword evidence="10 20" id="KW-0863">Zinc-finger</keyword>
<dbReference type="PRINTS" id="PR00106">
    <property type="entry name" value="DNAPOLB"/>
</dbReference>
<evidence type="ECO:0000313" key="27">
    <source>
        <dbReference type="Proteomes" id="UP000886523"/>
    </source>
</evidence>
<dbReference type="Pfam" id="PF03104">
    <property type="entry name" value="DNA_pol_B_exo1"/>
    <property type="match status" value="1"/>
</dbReference>
<keyword evidence="7 20" id="KW-0235">DNA replication</keyword>
<evidence type="ECO:0000256" key="10">
    <source>
        <dbReference type="ARBA" id="ARBA00022771"/>
    </source>
</evidence>
<evidence type="ECO:0000256" key="6">
    <source>
        <dbReference type="ARBA" id="ARBA00022695"/>
    </source>
</evidence>
<dbReference type="Pfam" id="PF14260">
    <property type="entry name" value="zf-C4pol"/>
    <property type="match status" value="1"/>
</dbReference>
<keyword evidence="27" id="KW-1185">Reference proteome</keyword>
<reference evidence="26" key="1">
    <citation type="journal article" date="2020" name="Nat. Commun.">
        <title>Large-scale genome sequencing of mycorrhizal fungi provides insights into the early evolution of symbiotic traits.</title>
        <authorList>
            <person name="Miyauchi S."/>
            <person name="Kiss E."/>
            <person name="Kuo A."/>
            <person name="Drula E."/>
            <person name="Kohler A."/>
            <person name="Sanchez-Garcia M."/>
            <person name="Morin E."/>
            <person name="Andreopoulos B."/>
            <person name="Barry K.W."/>
            <person name="Bonito G."/>
            <person name="Buee M."/>
            <person name="Carver A."/>
            <person name="Chen C."/>
            <person name="Cichocki N."/>
            <person name="Clum A."/>
            <person name="Culley D."/>
            <person name="Crous P.W."/>
            <person name="Fauchery L."/>
            <person name="Girlanda M."/>
            <person name="Hayes R.D."/>
            <person name="Keri Z."/>
            <person name="LaButti K."/>
            <person name="Lipzen A."/>
            <person name="Lombard V."/>
            <person name="Magnuson J."/>
            <person name="Maillard F."/>
            <person name="Murat C."/>
            <person name="Nolan M."/>
            <person name="Ohm R.A."/>
            <person name="Pangilinan J."/>
            <person name="Pereira M.F."/>
            <person name="Perotto S."/>
            <person name="Peter M."/>
            <person name="Pfister S."/>
            <person name="Riley R."/>
            <person name="Sitrit Y."/>
            <person name="Stielow J.B."/>
            <person name="Szollosi G."/>
            <person name="Zifcakova L."/>
            <person name="Stursova M."/>
            <person name="Spatafora J.W."/>
            <person name="Tedersoo L."/>
            <person name="Vaario L.M."/>
            <person name="Yamada A."/>
            <person name="Yan M."/>
            <person name="Wang P."/>
            <person name="Xu J."/>
            <person name="Bruns T."/>
            <person name="Baldrian P."/>
            <person name="Vilgalys R."/>
            <person name="Dunand C."/>
            <person name="Henrissat B."/>
            <person name="Grigoriev I.V."/>
            <person name="Hibbett D."/>
            <person name="Nagy L.G."/>
            <person name="Martin F.M."/>
        </authorList>
    </citation>
    <scope>NUCLEOTIDE SEQUENCE</scope>
    <source>
        <strain evidence="26">UP504</strain>
    </source>
</reference>
<dbReference type="Pfam" id="PF24055">
    <property type="entry name" value="POL3_N"/>
    <property type="match status" value="1"/>
</dbReference>
<dbReference type="InterPro" id="IPR036397">
    <property type="entry name" value="RNaseH_sf"/>
</dbReference>
<dbReference type="GO" id="GO:0005634">
    <property type="term" value="C:nucleus"/>
    <property type="evidence" value="ECO:0007669"/>
    <property type="project" value="UniProtKB-SubCell"/>
</dbReference>
<feature type="region of interest" description="Disordered" evidence="21">
    <location>
        <begin position="500"/>
        <end position="571"/>
    </location>
</feature>
<dbReference type="GO" id="GO:0006260">
    <property type="term" value="P:DNA replication"/>
    <property type="evidence" value="ECO:0007669"/>
    <property type="project" value="UniProtKB-KW"/>
</dbReference>
<protein>
    <recommendedName>
        <fullName evidence="20">DNA polymerase</fullName>
        <ecNumber evidence="20">2.7.7.7</ecNumber>
    </recommendedName>
</protein>
<evidence type="ECO:0000256" key="21">
    <source>
        <dbReference type="SAM" id="MobiDB-lite"/>
    </source>
</evidence>
<evidence type="ECO:0000256" key="3">
    <source>
        <dbReference type="ARBA" id="ARBA00005755"/>
    </source>
</evidence>
<feature type="compositionally biased region" description="Polar residues" evidence="21">
    <location>
        <begin position="556"/>
        <end position="571"/>
    </location>
</feature>
<keyword evidence="13 20" id="KW-0408">Iron</keyword>
<dbReference type="PANTHER" id="PTHR45812:SF1">
    <property type="entry name" value="DNA POLYMERASE ZETA CATALYTIC SUBUNIT"/>
    <property type="match status" value="1"/>
</dbReference>
<sequence length="1673" mass="187144">MIVPNLRIRITNIDTTVVRGPNPELDETSLPCVPVIRVFGQLDLGNNSCNGCVHIHQVYPYVYIEYNGSKHPQVVQEYIRKLRDAINIALALSQRRASKSKTEWRYVRHILFVKGVPFYGFHASYRPYLKILLCDPSLVQTMATMLRAGSILGTPFRVHEVHLGYILQFLCDFGLYGCGWLEIGEAWLRGDVENDFAFDSSRFRASPLARCTRSKLEFDVSSHQILNRHILASRPLSSRFSIAAEYPPLPSFPRTPASTPEPLVQSIRELWDDERARRIKLGLDPSPVVPTDDGLPRGRGCGWQSEIRDCEELFRRMERESVVWEPPPPESWEALAWTTFESVEMLWDPKWRTLRSETRLSSPRGHPRSSRPRDHETKDGEEEYDQFTPNPFESSPHLDNEEEDEGGTIDHDYIGTQAFHSAVRNESRFADADEVGNGAESDVDQAPHNERAQNLSPSKNVATYSSHFSLAGTLPLTNILIPSSSRGPVNPIDGVESILSPPDLTKSVSAGTPLAPPGNREMDSPTPSRFQQKSPFNQSLAGARPVPGANSIVDPTANQSLSTPPLTTQTAIKHPSRTNDLTLAQTMAYLTPDPARISLKRSYSLTRVDEPSFPASNPSVSGSEEVQLSMKVSIGEDDRAAKRKRTPKILSWSNSSFPLGSNASSLSAAESSPGFPKNAYTFHLSAPTTAELLSMRDDHQLPSKIYQDPYFSNPSDRPTKFVEVAGHAMLVDGNGLSSLPEWGEGDSGLRARGPLPGAPSDRSHTMGIIGWEYASQPPGQVEAREWLKKNPIHAGRAAPFKSKMTNRSQIVGPTQASPFVKSKAQGAAVSNRANPSMSVLALEIFACSSDNRLPDPAKDAILAIFYCYYASTEGEDRRASYHTGIVAVQSSQLFSKRLGIPGIEWVEDELHLINRLEDIVHELDPDALSGWELQNDSWGYVSERVKHEYSVSLSTMISRVLDTGSKGRGSLEWSRHDTFKTVGRHVLNLWQILRAEQSFTSYTFENNVFQLLQRRMPRYSHSTLREWYNSAVPNRVAQVFDYFSERVATVVDLIDEADIITKTSEFARVFGVDFFSVLSRGSQFKVEAFMFRLTKPENFVLVSPSREDVGRQNAAECIPMIMEPQSAFYKSPLVVLDFQSLYPSIMIAYNYCYSTCLGRIREFRGKSQLGFMEVKQPPGLLGALKDHIHIAPNGIVYAKTSARKSLLAKMLEELLETRVMVKQAMKTAKDNKALMKLLNARQLGLKYIANVTYGYTSATFSGRMPCVEIADSIVEAGRQTLEKAVDLIESNQTWGGKVVYGDTDSLFISLPGRTKEEAFRIGHDIANKVTSMNPRPIKLKFEKVYLPCVLMAKKRYVGFKYESPDDTVPVFDAKGIETVRRDGVPAQAKMLEMCLKILFRSQDLSEVKEYCVQMWTKILAGKVSVHDFTFAKEVRLGMYSETAPPGPGPVVAALQAKDDPRKEIYGDRVPYVITRGGPKEKLADRAHGVDAMFWRDGDGNEPLHLDAIYYIEKVIIPPLKRVFDLVGVDVMLWYKFMPKIIRAEGYSEAPPPQLTRETVGNGRSPTKSGAKFKIDSHFKKLSCISCGKVSDHDAVCWSCRGAKPDTLVALNTRLRDAESKFVDTQLICSSCSGCAPGEEIRCESYDCPWLYEMHTARRDVERAERIRDVLRSL</sequence>
<keyword evidence="11 20" id="KW-0862">Zinc</keyword>
<dbReference type="InterPro" id="IPR056435">
    <property type="entry name" value="DPOD/Z_N"/>
</dbReference>
<feature type="domain" description="DNA-directed DNA polymerase family B multifunctional" evidence="22">
    <location>
        <begin position="1074"/>
        <end position="1524"/>
    </location>
</feature>
<dbReference type="InterPro" id="IPR006172">
    <property type="entry name" value="DNA-dir_DNA_pol_B"/>
</dbReference>
<dbReference type="CDD" id="cd05778">
    <property type="entry name" value="DNA_polB_zeta_exo"/>
    <property type="match status" value="1"/>
</dbReference>
<evidence type="ECO:0000259" key="24">
    <source>
        <dbReference type="Pfam" id="PF14260"/>
    </source>
</evidence>
<dbReference type="Gene3D" id="3.90.1600.10">
    <property type="entry name" value="Palm domain of DNA polymerase"/>
    <property type="match status" value="1"/>
</dbReference>
<dbReference type="Gene3D" id="3.30.420.10">
    <property type="entry name" value="Ribonuclease H-like superfamily/Ribonuclease H"/>
    <property type="match status" value="1"/>
</dbReference>
<dbReference type="FunFam" id="1.10.287.690:FF:000002">
    <property type="entry name" value="DNA polymerase zeta"/>
    <property type="match status" value="1"/>
</dbReference>
<dbReference type="FunFam" id="1.10.132.60:FF:000007">
    <property type="entry name" value="DNA polymerase"/>
    <property type="match status" value="1"/>
</dbReference>